<comment type="caution">
    <text evidence="1">The sequence shown here is derived from an EMBL/GenBank/DDBJ whole genome shotgun (WGS) entry which is preliminary data.</text>
</comment>
<name>A0A9D1IAX4_9FIRM</name>
<evidence type="ECO:0000313" key="1">
    <source>
        <dbReference type="EMBL" id="HIU33471.1"/>
    </source>
</evidence>
<reference evidence="1" key="2">
    <citation type="journal article" date="2021" name="PeerJ">
        <title>Extensive microbial diversity within the chicken gut microbiome revealed by metagenomics and culture.</title>
        <authorList>
            <person name="Gilroy R."/>
            <person name="Ravi A."/>
            <person name="Getino M."/>
            <person name="Pursley I."/>
            <person name="Horton D.L."/>
            <person name="Alikhan N.F."/>
            <person name="Baker D."/>
            <person name="Gharbi K."/>
            <person name="Hall N."/>
            <person name="Watson M."/>
            <person name="Adriaenssens E.M."/>
            <person name="Foster-Nyarko E."/>
            <person name="Jarju S."/>
            <person name="Secka A."/>
            <person name="Antonio M."/>
            <person name="Oren A."/>
            <person name="Chaudhuri R.R."/>
            <person name="La Ragione R."/>
            <person name="Hildebrand F."/>
            <person name="Pallen M.J."/>
        </authorList>
    </citation>
    <scope>NUCLEOTIDE SEQUENCE</scope>
    <source>
        <strain evidence="1">ChiHcec3-11533</strain>
    </source>
</reference>
<accession>A0A9D1IAX4</accession>
<dbReference type="EMBL" id="DVMU01000062">
    <property type="protein sequence ID" value="HIU33471.1"/>
    <property type="molecule type" value="Genomic_DNA"/>
</dbReference>
<evidence type="ECO:0000313" key="2">
    <source>
        <dbReference type="Proteomes" id="UP000824072"/>
    </source>
</evidence>
<dbReference type="Pfam" id="PF13597">
    <property type="entry name" value="NRDD"/>
    <property type="match status" value="1"/>
</dbReference>
<dbReference type="Proteomes" id="UP000824072">
    <property type="component" value="Unassembled WGS sequence"/>
</dbReference>
<sequence length="88" mass="10527">MEIYNPDNLPEEFINAEIAQVEKEKNRKVRRAEFYRQDDDTAREVFHWQPVGFQRIRRITGYLVGTLDRFNDAKRAEEHDRVHHSVGA</sequence>
<dbReference type="InterPro" id="IPR012833">
    <property type="entry name" value="NrdD"/>
</dbReference>
<dbReference type="GO" id="GO:0008998">
    <property type="term" value="F:ribonucleoside-triphosphate reductase (thioredoxin) activity"/>
    <property type="evidence" value="ECO:0007669"/>
    <property type="project" value="InterPro"/>
</dbReference>
<gene>
    <name evidence="1" type="ORF">IAB02_02825</name>
</gene>
<proteinExistence type="predicted"/>
<dbReference type="AlphaFoldDB" id="A0A9D1IAX4"/>
<reference evidence="1" key="1">
    <citation type="submission" date="2020-10" db="EMBL/GenBank/DDBJ databases">
        <authorList>
            <person name="Gilroy R."/>
        </authorList>
    </citation>
    <scope>NUCLEOTIDE SEQUENCE</scope>
    <source>
        <strain evidence="1">ChiHcec3-11533</strain>
    </source>
</reference>
<organism evidence="1 2">
    <name type="scientific">Candidatus Pullichristensenella excrementigallinarum</name>
    <dbReference type="NCBI Taxonomy" id="2840907"/>
    <lineage>
        <taxon>Bacteria</taxon>
        <taxon>Bacillati</taxon>
        <taxon>Bacillota</taxon>
        <taxon>Clostridia</taxon>
        <taxon>Candidatus Pullichristensenella</taxon>
    </lineage>
</organism>
<protein>
    <submittedName>
        <fullName evidence="1">Uncharacterized protein</fullName>
    </submittedName>
</protein>
<dbReference type="GO" id="GO:0006260">
    <property type="term" value="P:DNA replication"/>
    <property type="evidence" value="ECO:0007669"/>
    <property type="project" value="InterPro"/>
</dbReference>